<dbReference type="OMA" id="CFYDISD"/>
<dbReference type="KEGG" id="nhe:NECHADRAFT_83561"/>
<dbReference type="Gene3D" id="4.10.240.10">
    <property type="entry name" value="Zn(2)-C6 fungal-type DNA-binding domain"/>
    <property type="match status" value="1"/>
</dbReference>
<dbReference type="eggNOG" id="ENOG502S6US">
    <property type="taxonomic scope" value="Eukaryota"/>
</dbReference>
<reference evidence="5 6" key="1">
    <citation type="journal article" date="2009" name="PLoS Genet.">
        <title>The genome of Nectria haematococca: contribution of supernumerary chromosomes to gene expansion.</title>
        <authorList>
            <person name="Coleman J.J."/>
            <person name="Rounsley S.D."/>
            <person name="Rodriguez-Carres M."/>
            <person name="Kuo A."/>
            <person name="Wasmann C.C."/>
            <person name="Grimwood J."/>
            <person name="Schmutz J."/>
            <person name="Taga M."/>
            <person name="White G.J."/>
            <person name="Zhou S."/>
            <person name="Schwartz D.C."/>
            <person name="Freitag M."/>
            <person name="Ma L.J."/>
            <person name="Danchin E.G."/>
            <person name="Henrissat B."/>
            <person name="Coutinho P.M."/>
            <person name="Nelson D.R."/>
            <person name="Straney D."/>
            <person name="Napoli C.A."/>
            <person name="Barker B.M."/>
            <person name="Gribskov M."/>
            <person name="Rep M."/>
            <person name="Kroken S."/>
            <person name="Molnar I."/>
            <person name="Rensing C."/>
            <person name="Kennell J.C."/>
            <person name="Zamora J."/>
            <person name="Farman M.L."/>
            <person name="Selker E.U."/>
            <person name="Salamov A."/>
            <person name="Shapiro H."/>
            <person name="Pangilinan J."/>
            <person name="Lindquist E."/>
            <person name="Lamers C."/>
            <person name="Grigoriev I.V."/>
            <person name="Geiser D.M."/>
            <person name="Covert S.F."/>
            <person name="Temporini E."/>
            <person name="Vanetten H.D."/>
        </authorList>
    </citation>
    <scope>NUCLEOTIDE SEQUENCE [LARGE SCALE GENOMIC DNA]</scope>
    <source>
        <strain evidence="6">ATCC MYA-4622 / CBS 123669 / FGSC 9596 / NRRL 45880 / 77-13-4</strain>
    </source>
</reference>
<accession>C7YY43</accession>
<dbReference type="GO" id="GO:0008270">
    <property type="term" value="F:zinc ion binding"/>
    <property type="evidence" value="ECO:0007669"/>
    <property type="project" value="InterPro"/>
</dbReference>
<dbReference type="InParanoid" id="C7YY43"/>
<feature type="compositionally biased region" description="Polar residues" evidence="3">
    <location>
        <begin position="116"/>
        <end position="126"/>
    </location>
</feature>
<dbReference type="RefSeq" id="XP_003048843.1">
    <property type="nucleotide sequence ID" value="XM_003048797.1"/>
</dbReference>
<dbReference type="AlphaFoldDB" id="C7YY43"/>
<dbReference type="GO" id="GO:0005634">
    <property type="term" value="C:nucleus"/>
    <property type="evidence" value="ECO:0007669"/>
    <property type="project" value="UniProtKB-SubCell"/>
</dbReference>
<dbReference type="OrthoDB" id="5069333at2759"/>
<sequence>MSCQRQGVRKRSGCAKCKEQHIRCSEELPRCGRCQRLNVECVRGLKLVFREDAIQRGIKFGREGVWTKRPGTMRKPINRAIFQGVPLDQYVNRWVFLNLGNADFHDTHSAPRPQSRRSGSVTASWTPTPTSPIFNHPLQSFPDTESYLLDYFIRGIGPACTLSELHNPYVSLLVPLCFVSITLRHALLAVAGSQRCLLGEDQFTEQTCRYKDLALQGIRQEISTGMHGDATVASILMLCFQEISDDCSLSWVVHLRAGLRLVDDSTTNSASDLWKFFRMYFVAHQIMSRTASEFWPEDEKSQLWPDCENLEEVLWPLLSLSLANTDFHQFDMLMGCSRGLMTLINRISILGSEKEKILKVRALTPREVEKYDNMASDIGTALLSLRQKLPKDAAGRKDLKLVARVKHLAALLYLTERLGHFSPKPGSHSARTCASFNVTTWDVEDVEPWVFTNSEPSSSMREQRENAHYSGWNSFSSHTSSEDYVDIRHDGKILLHAGSKKQLVSSMVKLISMLPDMSTLLWPLFVLGNASLENEEQRRFVLDRLASMQEMENLGSVRRTIDAVRHAFTTQGLLTSVGRRALPRDSNYIMHNGARSSDLGELTYLLVLEAIYDGSHSYGHLSHCATKLNNSMPSYYL</sequence>
<keyword evidence="2" id="KW-0539">Nucleus</keyword>
<dbReference type="InterPro" id="IPR021858">
    <property type="entry name" value="Fun_TF"/>
</dbReference>
<feature type="region of interest" description="Disordered" evidence="3">
    <location>
        <begin position="107"/>
        <end position="126"/>
    </location>
</feature>
<dbReference type="CDD" id="cd00067">
    <property type="entry name" value="GAL4"/>
    <property type="match status" value="1"/>
</dbReference>
<gene>
    <name evidence="5" type="ORF">NECHADRAFT_83561</name>
</gene>
<dbReference type="Proteomes" id="UP000005206">
    <property type="component" value="Chromosome 8"/>
</dbReference>
<name>C7YY43_FUSV7</name>
<dbReference type="InterPro" id="IPR036864">
    <property type="entry name" value="Zn2-C6_fun-type_DNA-bd_sf"/>
</dbReference>
<comment type="subcellular location">
    <subcellularLocation>
        <location evidence="1">Nucleus</location>
    </subcellularLocation>
</comment>
<evidence type="ECO:0000256" key="2">
    <source>
        <dbReference type="ARBA" id="ARBA00023242"/>
    </source>
</evidence>
<dbReference type="PANTHER" id="PTHR37534">
    <property type="entry name" value="TRANSCRIPTIONAL ACTIVATOR PROTEIN UGA3"/>
    <property type="match status" value="1"/>
</dbReference>
<dbReference type="PROSITE" id="PS00463">
    <property type="entry name" value="ZN2_CY6_FUNGAL_1"/>
    <property type="match status" value="1"/>
</dbReference>
<feature type="domain" description="Zn(2)-C6 fungal-type" evidence="4">
    <location>
        <begin position="13"/>
        <end position="43"/>
    </location>
</feature>
<dbReference type="EMBL" id="GG698903">
    <property type="protein sequence ID" value="EEU43130.1"/>
    <property type="molecule type" value="Genomic_DNA"/>
</dbReference>
<evidence type="ECO:0000256" key="3">
    <source>
        <dbReference type="SAM" id="MobiDB-lite"/>
    </source>
</evidence>
<dbReference type="PROSITE" id="PS50048">
    <property type="entry name" value="ZN2_CY6_FUNGAL_2"/>
    <property type="match status" value="1"/>
</dbReference>
<dbReference type="Pfam" id="PF11951">
    <property type="entry name" value="Fungal_trans_2"/>
    <property type="match status" value="2"/>
</dbReference>
<keyword evidence="6" id="KW-1185">Reference proteome</keyword>
<dbReference type="PANTHER" id="PTHR37534:SF49">
    <property type="entry name" value="LYSINE BIOSYNTHESIS REGULATORY PROTEIN LYS14"/>
    <property type="match status" value="1"/>
</dbReference>
<proteinExistence type="predicted"/>
<evidence type="ECO:0000313" key="6">
    <source>
        <dbReference type="Proteomes" id="UP000005206"/>
    </source>
</evidence>
<dbReference type="STRING" id="660122.C7YY43"/>
<dbReference type="GO" id="GO:0045944">
    <property type="term" value="P:positive regulation of transcription by RNA polymerase II"/>
    <property type="evidence" value="ECO:0007669"/>
    <property type="project" value="TreeGrafter"/>
</dbReference>
<evidence type="ECO:0000256" key="1">
    <source>
        <dbReference type="ARBA" id="ARBA00004123"/>
    </source>
</evidence>
<dbReference type="Pfam" id="PF00172">
    <property type="entry name" value="Zn_clus"/>
    <property type="match status" value="1"/>
</dbReference>
<protein>
    <recommendedName>
        <fullName evidence="4">Zn(2)-C6 fungal-type domain-containing protein</fullName>
    </recommendedName>
</protein>
<dbReference type="GO" id="GO:0000976">
    <property type="term" value="F:transcription cis-regulatory region binding"/>
    <property type="evidence" value="ECO:0007669"/>
    <property type="project" value="TreeGrafter"/>
</dbReference>
<dbReference type="GO" id="GO:0000981">
    <property type="term" value="F:DNA-binding transcription factor activity, RNA polymerase II-specific"/>
    <property type="evidence" value="ECO:0007669"/>
    <property type="project" value="InterPro"/>
</dbReference>
<evidence type="ECO:0000259" key="4">
    <source>
        <dbReference type="PROSITE" id="PS50048"/>
    </source>
</evidence>
<dbReference type="SMART" id="SM00066">
    <property type="entry name" value="GAL4"/>
    <property type="match status" value="1"/>
</dbReference>
<organism evidence="5 6">
    <name type="scientific">Fusarium vanettenii (strain ATCC MYA-4622 / CBS 123669 / FGSC 9596 / NRRL 45880 / 77-13-4)</name>
    <name type="common">Fusarium solani subsp. pisi</name>
    <dbReference type="NCBI Taxonomy" id="660122"/>
    <lineage>
        <taxon>Eukaryota</taxon>
        <taxon>Fungi</taxon>
        <taxon>Dikarya</taxon>
        <taxon>Ascomycota</taxon>
        <taxon>Pezizomycotina</taxon>
        <taxon>Sordariomycetes</taxon>
        <taxon>Hypocreomycetidae</taxon>
        <taxon>Hypocreales</taxon>
        <taxon>Nectriaceae</taxon>
        <taxon>Fusarium</taxon>
        <taxon>Fusarium solani species complex</taxon>
        <taxon>Fusarium vanettenii</taxon>
    </lineage>
</organism>
<dbReference type="HOGENOM" id="CLU_015493_3_0_1"/>
<dbReference type="SUPFAM" id="SSF57701">
    <property type="entry name" value="Zn2/Cys6 DNA-binding domain"/>
    <property type="match status" value="1"/>
</dbReference>
<evidence type="ECO:0000313" key="5">
    <source>
        <dbReference type="EMBL" id="EEU43130.1"/>
    </source>
</evidence>
<dbReference type="VEuPathDB" id="FungiDB:NECHADRAFT_83561"/>
<dbReference type="InterPro" id="IPR001138">
    <property type="entry name" value="Zn2Cys6_DnaBD"/>
</dbReference>
<dbReference type="GeneID" id="9665668"/>